<proteinExistence type="predicted"/>
<evidence type="ECO:0000313" key="2">
    <source>
        <dbReference type="EMBL" id="SMC55235.1"/>
    </source>
</evidence>
<keyword evidence="1" id="KW-0472">Membrane</keyword>
<dbReference type="PANTHER" id="PTHR36434:SF1">
    <property type="entry name" value="MEMBRANE PROTEASE YUGP-RELATED"/>
    <property type="match status" value="1"/>
</dbReference>
<dbReference type="Proteomes" id="UP000192756">
    <property type="component" value="Unassembled WGS sequence"/>
</dbReference>
<keyword evidence="1" id="KW-1133">Transmembrane helix</keyword>
<dbReference type="RefSeq" id="WP_084237469.1">
    <property type="nucleotide sequence ID" value="NZ_FWXT01000001.1"/>
</dbReference>
<keyword evidence="1" id="KW-0812">Transmembrane</keyword>
<evidence type="ECO:0000313" key="3">
    <source>
        <dbReference type="Proteomes" id="UP000192756"/>
    </source>
</evidence>
<dbReference type="PANTHER" id="PTHR36434">
    <property type="entry name" value="MEMBRANE PROTEASE YUGP-RELATED"/>
    <property type="match status" value="1"/>
</dbReference>
<dbReference type="EMBL" id="FWXT01000001">
    <property type="protein sequence ID" value="SMC55235.1"/>
    <property type="molecule type" value="Genomic_DNA"/>
</dbReference>
<feature type="transmembrane region" description="Helical" evidence="1">
    <location>
        <begin position="149"/>
        <end position="170"/>
    </location>
</feature>
<reference evidence="3" key="1">
    <citation type="submission" date="2017-04" db="EMBL/GenBank/DDBJ databases">
        <authorList>
            <person name="Varghese N."/>
            <person name="Submissions S."/>
        </authorList>
    </citation>
    <scope>NUCLEOTIDE SEQUENCE [LARGE SCALE GENOMIC DNA]</scope>
    <source>
        <strain evidence="3">DSM 12126</strain>
    </source>
</reference>
<dbReference type="AlphaFoldDB" id="A0A1W2A3I8"/>
<feature type="transmembrane region" description="Helical" evidence="1">
    <location>
        <begin position="207"/>
        <end position="226"/>
    </location>
</feature>
<gene>
    <name evidence="2" type="ORF">SAMN04488524_1208</name>
</gene>
<sequence>MGLIGYYLIAGVMFVVGLIVSSRLKSKFNEYSQIGLRNGLSGREIAQKMLSDNGINDVNVISTPGHLSDHYNPQDKTVNLSPDVYEGRSVAAAAVAAHECGHAVQHAVSYPMLKFRSAIVPVVNISSQLSQWVILAGLGFMIGRSNPTVLLIGILLFAVTTLFTIITLPVEYDASNRALKWLENNQMTTSAEHDKAADALKWAARTYVVAAISSVATLLYYILLFVNSRDRD</sequence>
<evidence type="ECO:0008006" key="4">
    <source>
        <dbReference type="Google" id="ProtNLM"/>
    </source>
</evidence>
<feature type="transmembrane region" description="Helical" evidence="1">
    <location>
        <begin position="6"/>
        <end position="24"/>
    </location>
</feature>
<keyword evidence="3" id="KW-1185">Reference proteome</keyword>
<evidence type="ECO:0000256" key="1">
    <source>
        <dbReference type="SAM" id="Phobius"/>
    </source>
</evidence>
<dbReference type="OrthoDB" id="9784298at2"/>
<name>A0A1W2A3I8_9SPHI</name>
<dbReference type="InterPro" id="IPR007395">
    <property type="entry name" value="Zn_peptidase_2"/>
</dbReference>
<accession>A0A1W2A3I8</accession>
<organism evidence="2 3">
    <name type="scientific">Pedobacter africanus</name>
    <dbReference type="NCBI Taxonomy" id="151894"/>
    <lineage>
        <taxon>Bacteria</taxon>
        <taxon>Pseudomonadati</taxon>
        <taxon>Bacteroidota</taxon>
        <taxon>Sphingobacteriia</taxon>
        <taxon>Sphingobacteriales</taxon>
        <taxon>Sphingobacteriaceae</taxon>
        <taxon>Pedobacter</taxon>
    </lineage>
</organism>
<protein>
    <recommendedName>
        <fullName evidence="4">Zinc metallopeptidase</fullName>
    </recommendedName>
</protein>
<dbReference type="Pfam" id="PF04298">
    <property type="entry name" value="Zn_peptidase_2"/>
    <property type="match status" value="1"/>
</dbReference>